<protein>
    <submittedName>
        <fullName evidence="2">Uncharacterized protein</fullName>
    </submittedName>
</protein>
<reference evidence="2 3" key="1">
    <citation type="journal article" date="2021" name="Commun. Biol.">
        <title>The genome of Shorea leprosula (Dipterocarpaceae) highlights the ecological relevance of drought in aseasonal tropical rainforests.</title>
        <authorList>
            <person name="Ng K.K.S."/>
            <person name="Kobayashi M.J."/>
            <person name="Fawcett J.A."/>
            <person name="Hatakeyama M."/>
            <person name="Paape T."/>
            <person name="Ng C.H."/>
            <person name="Ang C.C."/>
            <person name="Tnah L.H."/>
            <person name="Lee C.T."/>
            <person name="Nishiyama T."/>
            <person name="Sese J."/>
            <person name="O'Brien M.J."/>
            <person name="Copetti D."/>
            <person name="Mohd Noor M.I."/>
            <person name="Ong R.C."/>
            <person name="Putra M."/>
            <person name="Sireger I.Z."/>
            <person name="Indrioko S."/>
            <person name="Kosugi Y."/>
            <person name="Izuno A."/>
            <person name="Isagi Y."/>
            <person name="Lee S.L."/>
            <person name="Shimizu K.K."/>
        </authorList>
    </citation>
    <scope>NUCLEOTIDE SEQUENCE [LARGE SCALE GENOMIC DNA]</scope>
    <source>
        <strain evidence="2">214</strain>
    </source>
</reference>
<gene>
    <name evidence="2" type="ORF">SLEP1_g55552</name>
</gene>
<dbReference type="Proteomes" id="UP001054252">
    <property type="component" value="Unassembled WGS sequence"/>
</dbReference>
<proteinExistence type="predicted"/>
<evidence type="ECO:0000256" key="1">
    <source>
        <dbReference type="SAM" id="MobiDB-lite"/>
    </source>
</evidence>
<dbReference type="EMBL" id="BPVZ01000269">
    <property type="protein sequence ID" value="GKV48756.1"/>
    <property type="molecule type" value="Genomic_DNA"/>
</dbReference>
<accession>A0AAV5MFP0</accession>
<sequence>MNIGSNLSFCTDPSAERGKEKVGSSAGQQNTGN</sequence>
<feature type="region of interest" description="Disordered" evidence="1">
    <location>
        <begin position="1"/>
        <end position="33"/>
    </location>
</feature>
<dbReference type="AlphaFoldDB" id="A0AAV5MFP0"/>
<organism evidence="2 3">
    <name type="scientific">Rubroshorea leprosula</name>
    <dbReference type="NCBI Taxonomy" id="152421"/>
    <lineage>
        <taxon>Eukaryota</taxon>
        <taxon>Viridiplantae</taxon>
        <taxon>Streptophyta</taxon>
        <taxon>Embryophyta</taxon>
        <taxon>Tracheophyta</taxon>
        <taxon>Spermatophyta</taxon>
        <taxon>Magnoliopsida</taxon>
        <taxon>eudicotyledons</taxon>
        <taxon>Gunneridae</taxon>
        <taxon>Pentapetalae</taxon>
        <taxon>rosids</taxon>
        <taxon>malvids</taxon>
        <taxon>Malvales</taxon>
        <taxon>Dipterocarpaceae</taxon>
        <taxon>Rubroshorea</taxon>
    </lineage>
</organism>
<comment type="caution">
    <text evidence="2">The sequence shown here is derived from an EMBL/GenBank/DDBJ whole genome shotgun (WGS) entry which is preliminary data.</text>
</comment>
<feature type="compositionally biased region" description="Polar residues" evidence="1">
    <location>
        <begin position="1"/>
        <end position="11"/>
    </location>
</feature>
<keyword evidence="3" id="KW-1185">Reference proteome</keyword>
<evidence type="ECO:0000313" key="2">
    <source>
        <dbReference type="EMBL" id="GKV48756.1"/>
    </source>
</evidence>
<evidence type="ECO:0000313" key="3">
    <source>
        <dbReference type="Proteomes" id="UP001054252"/>
    </source>
</evidence>
<name>A0AAV5MFP0_9ROSI</name>